<comment type="caution">
    <text evidence="3">The sequence shown here is derived from an EMBL/GenBank/DDBJ whole genome shotgun (WGS) entry which is preliminary data.</text>
</comment>
<dbReference type="GeneID" id="78361342"/>
<reference evidence="4" key="1">
    <citation type="submission" date="2017-05" db="EMBL/GenBank/DDBJ databases">
        <title>Improved OligoMM genomes.</title>
        <authorList>
            <person name="Garzetti D."/>
        </authorList>
    </citation>
    <scope>NUCLEOTIDE SEQUENCE [LARGE SCALE GENOMIC DNA]</scope>
    <source>
        <strain evidence="4">YL45</strain>
    </source>
</reference>
<dbReference type="RefSeq" id="WP_066592570.1">
    <property type="nucleotide sequence ID" value="NZ_CAMTQL010000021.1"/>
</dbReference>
<evidence type="ECO:0000256" key="1">
    <source>
        <dbReference type="SAM" id="MobiDB-lite"/>
    </source>
</evidence>
<dbReference type="Proteomes" id="UP000214610">
    <property type="component" value="Unassembled WGS sequence"/>
</dbReference>
<dbReference type="AlphaFoldDB" id="A0A227KC01"/>
<evidence type="ECO:0000259" key="2">
    <source>
        <dbReference type="Pfam" id="PF21248"/>
    </source>
</evidence>
<keyword evidence="4" id="KW-1185">Reference proteome</keyword>
<dbReference type="InterPro" id="IPR036597">
    <property type="entry name" value="Fido-like_dom_sf"/>
</dbReference>
<name>A0A227KC01_9BURK</name>
<evidence type="ECO:0000313" key="4">
    <source>
        <dbReference type="Proteomes" id="UP000214610"/>
    </source>
</evidence>
<sequence length="392" mass="45352">MELQGLRQAASQGTISLPPPRDSEKLEDIPVLRSCLALARGISDFREAFATSVFPATIGKLMTIVEAKEQLYSKEEPFTLKEYFYSTIVPNPSELSMVRMESYVNACLELYPNSNLSYISTKTIVEIANFFIQDKISWRSSDDPLHEKPFFPEEEIMFGSKLKKQMNNWEVYAREIRDMDPYVHLILIILYFVALSPLNKHNERTSQILYQIGLLRKGIDSPFPCIQLGKAKNTTAHFGIEERLYGLRTRQWTPYLKYSLNNLSRAFNYSLELLKAIERLYEQSKIYLQEIGLGTHVAFLPAIFECPACRTGEFSSKTGTRRQVASHILNDLTRADILERVEDGRDKIFFHKRLIEALENREYSFQTFRREIDPFIPLYQKGTPGRTKKEPA</sequence>
<organism evidence="3 4">
    <name type="scientific">Turicimonas muris</name>
    <dbReference type="NCBI Taxonomy" id="1796652"/>
    <lineage>
        <taxon>Bacteria</taxon>
        <taxon>Pseudomonadati</taxon>
        <taxon>Pseudomonadota</taxon>
        <taxon>Betaproteobacteria</taxon>
        <taxon>Burkholderiales</taxon>
        <taxon>Sutterellaceae</taxon>
        <taxon>Turicimonas</taxon>
    </lineage>
</organism>
<proteinExistence type="predicted"/>
<protein>
    <submittedName>
        <fullName evidence="3">MarR family transcriptional regulator</fullName>
    </submittedName>
</protein>
<feature type="region of interest" description="Disordered" evidence="1">
    <location>
        <begin position="1"/>
        <end position="22"/>
    </location>
</feature>
<dbReference type="Pfam" id="PF21248">
    <property type="entry name" value="SoFic-like_C"/>
    <property type="match status" value="1"/>
</dbReference>
<feature type="domain" description="Adenylyltransferase SoFic-like C-terminal" evidence="2">
    <location>
        <begin position="301"/>
        <end position="354"/>
    </location>
</feature>
<dbReference type="InterPro" id="IPR048770">
    <property type="entry name" value="SoFic-like_C"/>
</dbReference>
<dbReference type="Gene3D" id="1.10.3290.10">
    <property type="entry name" value="Fido-like domain"/>
    <property type="match status" value="1"/>
</dbReference>
<evidence type="ECO:0000313" key="3">
    <source>
        <dbReference type="EMBL" id="OXE44371.1"/>
    </source>
</evidence>
<accession>A0A227KC01</accession>
<dbReference type="EMBL" id="NHMP01000012">
    <property type="protein sequence ID" value="OXE44371.1"/>
    <property type="molecule type" value="Genomic_DNA"/>
</dbReference>
<gene>
    <name evidence="3" type="ORF">ADH67_12210</name>
</gene>